<dbReference type="InterPro" id="IPR036961">
    <property type="entry name" value="Kinesin_motor_dom_sf"/>
</dbReference>
<keyword evidence="5 6" id="KW-0009">Actin-binding</keyword>
<dbReference type="GO" id="GO:0005886">
    <property type="term" value="C:plasma membrane"/>
    <property type="evidence" value="ECO:0007669"/>
    <property type="project" value="TreeGrafter"/>
</dbReference>
<dbReference type="InterPro" id="IPR027417">
    <property type="entry name" value="P-loop_NTPase"/>
</dbReference>
<accession>A0A7S0FM48</accession>
<feature type="domain" description="Myosin motor" evidence="9">
    <location>
        <begin position="23"/>
        <end position="725"/>
    </location>
</feature>
<evidence type="ECO:0000256" key="1">
    <source>
        <dbReference type="ARBA" id="ARBA00022741"/>
    </source>
</evidence>
<dbReference type="Gene3D" id="3.40.850.10">
    <property type="entry name" value="Kinesin motor domain"/>
    <property type="match status" value="1"/>
</dbReference>
<dbReference type="EMBL" id="HBEG01031217">
    <property type="protein sequence ID" value="CAD8368858.1"/>
    <property type="molecule type" value="Transcribed_RNA"/>
</dbReference>
<sequence>MEGERRRVPMAEVCLRFAQGDGSLPQDNTSLVHMNEATILENLRLRHQKDQIYTYTASVLLAVNPYKEISGLYDDEQCGRYRGKHIGTLPPHPYAIADTAYRTLVREHRNQALLISGESGAGKTETAKIVMQFLSYASGTATQLTSRIQARVLQAQPILESFGNAVTMRNSNSSRFGKYNRLFFDQAGALVDADITTYLLESSRVVVHGDRERTYHCFYEMLTGLSDERLWELRLERNRAYRLMTCGSQKVEGFQERDARNFRRLCEAFKTVGLDGDAIDTIIEVLAGLVHLGDIQVDDDAMQAPREEDESQTVDVNEQSVESAARLLGMDADILCGTLKRKKVAVPGRNSFHEVPRTQPQFRQALHSLIKALYKRLFMRTVEHINGSFRELRPMDAKGIAEGVWNHIGILDIYGFERLQRNSFEQLCINLANERLQQYFVENVLVAEQSLYKREGLPWIFLNLPDSQPVINCVTQVFRTLDEYSQLANNRGSANDEQFCQKTLDDASKDPQRKEVLKQLKPLGGRRQSVVVGMVPPALNQGFVIKHYAGFVEYNTKGWLDKNNDRLLPECERLICESTCLLVSSLGEPDKAAFRSISKRYVADLEGLLKTLGTSNLHYIRCFKPNEEQRPNQFQPRLVLDQIVQCGTIELVKVMHDGYPNRCSFEEISVRFRSLLPESFQRYGMRTFIEALMLAYDVPREEWALGMSRLFLKAGQLRALEGMRSEGTQPKAEKLASIVRGIIRKRWGRAGNAVRLCNYLPKYLMQIYARRARRLAARRRFRSAVHVVQFTRAAAAILSDLRCQRLARVLRVAAIVYVRTRPWLALSRSRVAAALVRQQAEEERQRLEAERQEQECQRLEEERRRLKEERRSLEEERLKREEAERQRQQCEEEQRLRREAEERRCEEENQRIREERRALDEERKVVEEERKVLEQKRRLLIRAQASPQHAKSCTKPAMMGPSFAQETTQVDNSEGTCVDMQAFAGTRDDVCPGEKCSELVNSQVSALVPMAVKLQINERIKQLETEMARKQEEVMQQMRALQEKNESLERTLAEERAQHAAPSPVAEARGKASVASRGEFTPGPTTFGSPVAANLTQPRPEYFSFFPASRELSKTASAVTLSGSRLVGTGHRERRRSTAHEALSALGQENREHCAQPQFPDMVGSNGDIQRRWLAEQRDNLLEELYPNGSPGGAFARTPARDPWAGLVHVASAEASRTPGSAAAATVGARREVRDLSTLFERANDGGATSLRGEPEPEDLEHTEPCADDAPTSAQRGRDQALKADIGHGRLRPSASQFYWGKRGSTGGTPWV</sequence>
<dbReference type="SMART" id="SM00242">
    <property type="entry name" value="MYSc"/>
    <property type="match status" value="1"/>
</dbReference>
<keyword evidence="4 6" id="KW-0505">Motor protein</keyword>
<dbReference type="PANTHER" id="PTHR13140:SF745">
    <property type="entry name" value="UNCONVENTIONAL MYOSIN-VI"/>
    <property type="match status" value="1"/>
</dbReference>
<evidence type="ECO:0000259" key="9">
    <source>
        <dbReference type="PROSITE" id="PS51456"/>
    </source>
</evidence>
<dbReference type="Gene3D" id="1.20.5.4820">
    <property type="match status" value="1"/>
</dbReference>
<dbReference type="Pfam" id="PF00063">
    <property type="entry name" value="Myosin_head"/>
    <property type="match status" value="1"/>
</dbReference>
<comment type="similarity">
    <text evidence="6">Belongs to the TRAFAC class myosin-kinesin ATPase superfamily. Myosin family.</text>
</comment>
<dbReference type="SUPFAM" id="SSF52540">
    <property type="entry name" value="P-loop containing nucleoside triphosphate hydrolases"/>
    <property type="match status" value="1"/>
</dbReference>
<name>A0A7S0FM48_9DINO</name>
<dbReference type="GO" id="GO:0000146">
    <property type="term" value="F:microfilament motor activity"/>
    <property type="evidence" value="ECO:0007669"/>
    <property type="project" value="TreeGrafter"/>
</dbReference>
<proteinExistence type="inferred from homology"/>
<evidence type="ECO:0000256" key="4">
    <source>
        <dbReference type="ARBA" id="ARBA00023175"/>
    </source>
</evidence>
<dbReference type="Gene3D" id="1.20.120.720">
    <property type="entry name" value="Myosin VI head, motor domain, U50 subdomain"/>
    <property type="match status" value="1"/>
</dbReference>
<gene>
    <name evidence="10" type="ORF">PBAH0796_LOCUS19091</name>
</gene>
<feature type="coiled-coil region" evidence="7">
    <location>
        <begin position="830"/>
        <end position="943"/>
    </location>
</feature>
<keyword evidence="3 6" id="KW-0518">Myosin</keyword>
<evidence type="ECO:0000256" key="7">
    <source>
        <dbReference type="SAM" id="Coils"/>
    </source>
</evidence>
<feature type="compositionally biased region" description="Basic and acidic residues" evidence="8">
    <location>
        <begin position="1276"/>
        <end position="1288"/>
    </location>
</feature>
<keyword evidence="2 6" id="KW-0067">ATP-binding</keyword>
<evidence type="ECO:0000256" key="8">
    <source>
        <dbReference type="SAM" id="MobiDB-lite"/>
    </source>
</evidence>
<dbReference type="InterPro" id="IPR001609">
    <property type="entry name" value="Myosin_head_motor_dom-like"/>
</dbReference>
<evidence type="ECO:0000256" key="3">
    <source>
        <dbReference type="ARBA" id="ARBA00023123"/>
    </source>
</evidence>
<feature type="region of interest" description="Disordered" evidence="8">
    <location>
        <begin position="1242"/>
        <end position="1312"/>
    </location>
</feature>
<evidence type="ECO:0000256" key="2">
    <source>
        <dbReference type="ARBA" id="ARBA00022840"/>
    </source>
</evidence>
<reference evidence="10" key="1">
    <citation type="submission" date="2021-01" db="EMBL/GenBank/DDBJ databases">
        <authorList>
            <person name="Corre E."/>
            <person name="Pelletier E."/>
            <person name="Niang G."/>
            <person name="Scheremetjew M."/>
            <person name="Finn R."/>
            <person name="Kale V."/>
            <person name="Holt S."/>
            <person name="Cochrane G."/>
            <person name="Meng A."/>
            <person name="Brown T."/>
            <person name="Cohen L."/>
        </authorList>
    </citation>
    <scope>NUCLEOTIDE SEQUENCE</scope>
    <source>
        <strain evidence="10">Pbaha01</strain>
    </source>
</reference>
<dbReference type="GO" id="GO:0030048">
    <property type="term" value="P:actin filament-based movement"/>
    <property type="evidence" value="ECO:0007669"/>
    <property type="project" value="TreeGrafter"/>
</dbReference>
<dbReference type="PRINTS" id="PR00193">
    <property type="entry name" value="MYOSINHEAVY"/>
</dbReference>
<feature type="region of interest" description="Actin-binding" evidence="6">
    <location>
        <begin position="605"/>
        <end position="627"/>
    </location>
</feature>
<dbReference type="Gene3D" id="1.10.10.820">
    <property type="match status" value="1"/>
</dbReference>
<protein>
    <recommendedName>
        <fullName evidence="9">Myosin motor domain-containing protein</fullName>
    </recommendedName>
</protein>
<feature type="coiled-coil region" evidence="7">
    <location>
        <begin position="1013"/>
        <end position="1058"/>
    </location>
</feature>
<dbReference type="Gene3D" id="1.20.58.530">
    <property type="match status" value="1"/>
</dbReference>
<dbReference type="PANTHER" id="PTHR13140">
    <property type="entry name" value="MYOSIN"/>
    <property type="match status" value="1"/>
</dbReference>
<dbReference type="PROSITE" id="PS51456">
    <property type="entry name" value="MYOSIN_MOTOR"/>
    <property type="match status" value="1"/>
</dbReference>
<dbReference type="CDD" id="cd00124">
    <property type="entry name" value="MYSc"/>
    <property type="match status" value="1"/>
</dbReference>
<evidence type="ECO:0000256" key="6">
    <source>
        <dbReference type="PROSITE-ProRule" id="PRU00782"/>
    </source>
</evidence>
<evidence type="ECO:0000313" key="10">
    <source>
        <dbReference type="EMBL" id="CAD8368858.1"/>
    </source>
</evidence>
<feature type="binding site" evidence="6">
    <location>
        <begin position="117"/>
        <end position="124"/>
    </location>
    <ligand>
        <name>ATP</name>
        <dbReference type="ChEBI" id="CHEBI:30616"/>
    </ligand>
</feature>
<keyword evidence="7" id="KW-0175">Coiled coil</keyword>
<dbReference type="GO" id="GO:0030139">
    <property type="term" value="C:endocytic vesicle"/>
    <property type="evidence" value="ECO:0007669"/>
    <property type="project" value="TreeGrafter"/>
</dbReference>
<dbReference type="GO" id="GO:0016459">
    <property type="term" value="C:myosin complex"/>
    <property type="evidence" value="ECO:0007669"/>
    <property type="project" value="UniProtKB-KW"/>
</dbReference>
<dbReference type="GO" id="GO:0051015">
    <property type="term" value="F:actin filament binding"/>
    <property type="evidence" value="ECO:0007669"/>
    <property type="project" value="TreeGrafter"/>
</dbReference>
<evidence type="ECO:0000256" key="5">
    <source>
        <dbReference type="ARBA" id="ARBA00023203"/>
    </source>
</evidence>
<dbReference type="GO" id="GO:0007015">
    <property type="term" value="P:actin filament organization"/>
    <property type="evidence" value="ECO:0007669"/>
    <property type="project" value="TreeGrafter"/>
</dbReference>
<dbReference type="GO" id="GO:0005524">
    <property type="term" value="F:ATP binding"/>
    <property type="evidence" value="ECO:0007669"/>
    <property type="project" value="UniProtKB-UniRule"/>
</dbReference>
<keyword evidence="1 6" id="KW-0547">Nucleotide-binding</keyword>
<organism evidence="10">
    <name type="scientific">Pyrodinium bahamense</name>
    <dbReference type="NCBI Taxonomy" id="73915"/>
    <lineage>
        <taxon>Eukaryota</taxon>
        <taxon>Sar</taxon>
        <taxon>Alveolata</taxon>
        <taxon>Dinophyceae</taxon>
        <taxon>Gonyaulacales</taxon>
        <taxon>Pyrocystaceae</taxon>
        <taxon>Pyrodinium</taxon>
    </lineage>
</organism>